<gene>
    <name evidence="3" type="ordered locus">Namu_0822</name>
</gene>
<name>C8X9G5_NAKMY</name>
<sequence>MSEPEGTTEAEASAPDRRRPAVLRTAAQRTRQVHQSRTFDVIVGVGLVTYGFVHLLIAGIAVRIAWTGVRGSDTQDAALAAMAQTVFGEVLLWITAFGLAALTLWQLFEAIWRRNPLERAVGKAFGRTGALFSAAAYLTLGISAARVALAGRAAREGRRTTDTTTPFEEAVLRVAVVITGIVLVVLAVRAIYRGVRRRFLEDLKDGAHPAVIIVGQGGYIGKGITFGIVGALMIIVGIDGRTGPPGLETVFRLLNLSPAGGILLLLKAFGLALFGVYCFAWAANRRR</sequence>
<dbReference type="AlphaFoldDB" id="C8X9G5"/>
<dbReference type="InParanoid" id="C8X9G5"/>
<reference evidence="3 4" key="2">
    <citation type="journal article" date="2010" name="Stand. Genomic Sci.">
        <title>Complete genome sequence of Nakamurella multipartita type strain (Y-104).</title>
        <authorList>
            <person name="Tice H."/>
            <person name="Mayilraj S."/>
            <person name="Sims D."/>
            <person name="Lapidus A."/>
            <person name="Nolan M."/>
            <person name="Lucas S."/>
            <person name="Glavina Del Rio T."/>
            <person name="Copeland A."/>
            <person name="Cheng J.F."/>
            <person name="Meincke L."/>
            <person name="Bruce D."/>
            <person name="Goodwin L."/>
            <person name="Pitluck S."/>
            <person name="Ivanova N."/>
            <person name="Mavromatis K."/>
            <person name="Ovchinnikova G."/>
            <person name="Pati A."/>
            <person name="Chen A."/>
            <person name="Palaniappan K."/>
            <person name="Land M."/>
            <person name="Hauser L."/>
            <person name="Chang Y.J."/>
            <person name="Jeffries C.D."/>
            <person name="Detter J.C."/>
            <person name="Brettin T."/>
            <person name="Rohde M."/>
            <person name="Goker M."/>
            <person name="Bristow J."/>
            <person name="Eisen J.A."/>
            <person name="Markowitz V."/>
            <person name="Hugenholtz P."/>
            <person name="Kyrpides N.C."/>
            <person name="Klenk H.P."/>
            <person name="Chen F."/>
        </authorList>
    </citation>
    <scope>NUCLEOTIDE SEQUENCE [LARGE SCALE GENOMIC DNA]</scope>
    <source>
        <strain evidence="4">ATCC 700099 / DSM 44233 / CIP 104796 / JCM 9543 / NBRC 105858 / Y-104</strain>
    </source>
</reference>
<dbReference type="HOGENOM" id="CLU_073530_1_0_11"/>
<evidence type="ECO:0000259" key="2">
    <source>
        <dbReference type="Pfam" id="PF06724"/>
    </source>
</evidence>
<evidence type="ECO:0000313" key="3">
    <source>
        <dbReference type="EMBL" id="ACV77233.1"/>
    </source>
</evidence>
<accession>C8X9G5</accession>
<organism evidence="3 4">
    <name type="scientific">Nakamurella multipartita (strain ATCC 700099 / DSM 44233 / CIP 104796 / JCM 9543 / NBRC 105858 / Y-104)</name>
    <name type="common">Microsphaera multipartita</name>
    <dbReference type="NCBI Taxonomy" id="479431"/>
    <lineage>
        <taxon>Bacteria</taxon>
        <taxon>Bacillati</taxon>
        <taxon>Actinomycetota</taxon>
        <taxon>Actinomycetes</taxon>
        <taxon>Nakamurellales</taxon>
        <taxon>Nakamurellaceae</taxon>
        <taxon>Nakamurella</taxon>
    </lineage>
</organism>
<keyword evidence="1" id="KW-0472">Membrane</keyword>
<dbReference type="InterPro" id="IPR009597">
    <property type="entry name" value="DUF1206"/>
</dbReference>
<dbReference type="STRING" id="479431.Namu_0822"/>
<keyword evidence="1" id="KW-1133">Transmembrane helix</keyword>
<evidence type="ECO:0000313" key="4">
    <source>
        <dbReference type="Proteomes" id="UP000002218"/>
    </source>
</evidence>
<feature type="transmembrane region" description="Helical" evidence="1">
    <location>
        <begin position="86"/>
        <end position="108"/>
    </location>
</feature>
<feature type="transmembrane region" description="Helical" evidence="1">
    <location>
        <begin position="41"/>
        <end position="66"/>
    </location>
</feature>
<dbReference type="Proteomes" id="UP000002218">
    <property type="component" value="Chromosome"/>
</dbReference>
<feature type="domain" description="DUF1206" evidence="2">
    <location>
        <begin position="129"/>
        <end position="197"/>
    </location>
</feature>
<proteinExistence type="predicted"/>
<dbReference type="Pfam" id="PF06724">
    <property type="entry name" value="DUF1206"/>
    <property type="match status" value="3"/>
</dbReference>
<dbReference type="KEGG" id="nml:Namu_0822"/>
<feature type="domain" description="DUF1206" evidence="2">
    <location>
        <begin position="45"/>
        <end position="113"/>
    </location>
</feature>
<feature type="transmembrane region" description="Helical" evidence="1">
    <location>
        <begin position="129"/>
        <end position="150"/>
    </location>
</feature>
<dbReference type="eggNOG" id="ENOG502Z854">
    <property type="taxonomic scope" value="Bacteria"/>
</dbReference>
<dbReference type="EMBL" id="CP001737">
    <property type="protein sequence ID" value="ACV77233.1"/>
    <property type="molecule type" value="Genomic_DNA"/>
</dbReference>
<dbReference type="RefSeq" id="WP_015746149.1">
    <property type="nucleotide sequence ID" value="NC_013235.1"/>
</dbReference>
<keyword evidence="1" id="KW-0812">Transmembrane</keyword>
<keyword evidence="4" id="KW-1185">Reference proteome</keyword>
<evidence type="ECO:0000256" key="1">
    <source>
        <dbReference type="SAM" id="Phobius"/>
    </source>
</evidence>
<feature type="transmembrane region" description="Helical" evidence="1">
    <location>
        <begin position="170"/>
        <end position="192"/>
    </location>
</feature>
<feature type="transmembrane region" description="Helical" evidence="1">
    <location>
        <begin position="213"/>
        <end position="238"/>
    </location>
</feature>
<protein>
    <recommendedName>
        <fullName evidence="2">DUF1206 domain-containing protein</fullName>
    </recommendedName>
</protein>
<feature type="transmembrane region" description="Helical" evidence="1">
    <location>
        <begin position="258"/>
        <end position="283"/>
    </location>
</feature>
<feature type="domain" description="DUF1206" evidence="2">
    <location>
        <begin position="218"/>
        <end position="284"/>
    </location>
</feature>
<reference evidence="4" key="1">
    <citation type="submission" date="2009-09" db="EMBL/GenBank/DDBJ databases">
        <title>The complete genome of Nakamurella multipartita DSM 44233.</title>
        <authorList>
            <consortium name="US DOE Joint Genome Institute (JGI-PGF)"/>
            <person name="Lucas S."/>
            <person name="Copeland A."/>
            <person name="Lapidus A."/>
            <person name="Glavina del Rio T."/>
            <person name="Dalin E."/>
            <person name="Tice H."/>
            <person name="Bruce D."/>
            <person name="Goodwin L."/>
            <person name="Pitluck S."/>
            <person name="Kyrpides N."/>
            <person name="Mavromatis K."/>
            <person name="Ivanova N."/>
            <person name="Ovchinnikova G."/>
            <person name="Sims D."/>
            <person name="Meincke L."/>
            <person name="Brettin T."/>
            <person name="Detter J.C."/>
            <person name="Han C."/>
            <person name="Larimer F."/>
            <person name="Land M."/>
            <person name="Hauser L."/>
            <person name="Markowitz V."/>
            <person name="Cheng J.-F."/>
            <person name="Hugenholtz P."/>
            <person name="Woyke T."/>
            <person name="Wu D."/>
            <person name="Klenk H.-P."/>
            <person name="Eisen J.A."/>
        </authorList>
    </citation>
    <scope>NUCLEOTIDE SEQUENCE [LARGE SCALE GENOMIC DNA]</scope>
    <source>
        <strain evidence="4">ATCC 700099 / DSM 44233 / CIP 104796 / JCM 9543 / NBRC 105858 / Y-104</strain>
    </source>
</reference>